<accession>A0A4Q4T738</accession>
<sequence>MDSGKRSREGSPYEHLQAKKPRISHATEDIYQHAFFHDTNSHLQTPEVVNDKQVLVKAEENRDPNNKAIPRIPPNWSTGSARQLWQYMKANVPEITIENIPEKGGRYYSPALLVLMRLPQVRDVAWNKKFRGKRFSDKYADNFVALAVYLTGKKAEPGCKNCQGPFEGCIVPSDDAWQNIVQKACANHIYNWQRRHCSLNPKHDPSDGQRKDSASAKLGDKPKSKVAELLSTDDQRPDNEGEPVSKHRRRAAEVERMCQSTLHVPVSSSPNPSPALSMAGSEGLGSGRALDDWEIAPGRIPAASGVNIAFSSSFLRHNLQPPVVHRGSSCILGLNITTVRSAASHYWKPDIQATRLCTVTVGTVLVELEDKKFPSGPNAAFLIPVGSACKIQNRWADDATIHIVSINELQPETASS</sequence>
<proteinExistence type="predicted"/>
<evidence type="ECO:0000313" key="2">
    <source>
        <dbReference type="EMBL" id="RYP02236.1"/>
    </source>
</evidence>
<dbReference type="AlphaFoldDB" id="A0A4Q4T738"/>
<dbReference type="Pfam" id="PF12511">
    <property type="entry name" value="DUF3716"/>
    <property type="match status" value="1"/>
</dbReference>
<protein>
    <submittedName>
        <fullName evidence="2">Uncharacterized protein</fullName>
    </submittedName>
</protein>
<name>A0A4Q4T738_9PEZI</name>
<evidence type="ECO:0000313" key="3">
    <source>
        <dbReference type="Proteomes" id="UP000293360"/>
    </source>
</evidence>
<feature type="compositionally biased region" description="Basic and acidic residues" evidence="1">
    <location>
        <begin position="233"/>
        <end position="256"/>
    </location>
</feature>
<dbReference type="Proteomes" id="UP000293360">
    <property type="component" value="Unassembled WGS sequence"/>
</dbReference>
<evidence type="ECO:0000256" key="1">
    <source>
        <dbReference type="SAM" id="MobiDB-lite"/>
    </source>
</evidence>
<organism evidence="2 3">
    <name type="scientific">Monosporascus ibericus</name>
    <dbReference type="NCBI Taxonomy" id="155417"/>
    <lineage>
        <taxon>Eukaryota</taxon>
        <taxon>Fungi</taxon>
        <taxon>Dikarya</taxon>
        <taxon>Ascomycota</taxon>
        <taxon>Pezizomycotina</taxon>
        <taxon>Sordariomycetes</taxon>
        <taxon>Xylariomycetidae</taxon>
        <taxon>Xylariales</taxon>
        <taxon>Xylariales incertae sedis</taxon>
        <taxon>Monosporascus</taxon>
    </lineage>
</organism>
<feature type="compositionally biased region" description="Basic and acidic residues" evidence="1">
    <location>
        <begin position="1"/>
        <end position="12"/>
    </location>
</feature>
<gene>
    <name evidence="2" type="ORF">DL764_005878</name>
</gene>
<dbReference type="InterPro" id="IPR022190">
    <property type="entry name" value="DUF3716"/>
</dbReference>
<dbReference type="STRING" id="155417.A0A4Q4T738"/>
<feature type="region of interest" description="Disordered" evidence="1">
    <location>
        <begin position="199"/>
        <end position="283"/>
    </location>
</feature>
<dbReference type="OrthoDB" id="3545073at2759"/>
<dbReference type="EMBL" id="QJNU01000324">
    <property type="protein sequence ID" value="RYP02236.1"/>
    <property type="molecule type" value="Genomic_DNA"/>
</dbReference>
<feature type="compositionally biased region" description="Basic and acidic residues" evidence="1">
    <location>
        <begin position="201"/>
        <end position="226"/>
    </location>
</feature>
<feature type="region of interest" description="Disordered" evidence="1">
    <location>
        <begin position="1"/>
        <end position="23"/>
    </location>
</feature>
<reference evidence="2 3" key="1">
    <citation type="submission" date="2018-06" db="EMBL/GenBank/DDBJ databases">
        <title>Complete Genomes of Monosporascus.</title>
        <authorList>
            <person name="Robinson A.J."/>
            <person name="Natvig D.O."/>
        </authorList>
    </citation>
    <scope>NUCLEOTIDE SEQUENCE [LARGE SCALE GENOMIC DNA]</scope>
    <source>
        <strain evidence="2 3">CBS 110550</strain>
    </source>
</reference>
<keyword evidence="3" id="KW-1185">Reference proteome</keyword>
<comment type="caution">
    <text evidence="2">The sequence shown here is derived from an EMBL/GenBank/DDBJ whole genome shotgun (WGS) entry which is preliminary data.</text>
</comment>